<keyword evidence="2" id="KW-1185">Reference proteome</keyword>
<dbReference type="InParanoid" id="A0A0L0H5I1"/>
<dbReference type="OrthoDB" id="2140489at2759"/>
<dbReference type="PANTHER" id="PTHR36986:SF1">
    <property type="entry name" value="UPF0643 PROTEIN PB2B2.08"/>
    <property type="match status" value="1"/>
</dbReference>
<protein>
    <recommendedName>
        <fullName evidence="3">ABM domain-containing protein</fullName>
    </recommendedName>
</protein>
<dbReference type="AlphaFoldDB" id="A0A0L0H5I1"/>
<dbReference type="RefSeq" id="XP_016604805.1">
    <property type="nucleotide sequence ID" value="XM_016756124.1"/>
</dbReference>
<sequence length="194" mass="22071">MAPPVVVASPRHAASSIVGSDTNKTSSSYDHLTITSADIALEKALHNLDSLHVDYRTIPLEDAFNWNAIAASLDPDLSGRWYLVVFRSIRHPDADHGALYEADRLAHEEARQSGGILKYWYGDLNHRRECLAMCVWANREFAKKATHKPSHIKAMTLAASMYDTYKLDRYWLVKEKGSREFRIEQVGHNVYETR</sequence>
<organism evidence="1 2">
    <name type="scientific">Spizellomyces punctatus (strain DAOM BR117)</name>
    <dbReference type="NCBI Taxonomy" id="645134"/>
    <lineage>
        <taxon>Eukaryota</taxon>
        <taxon>Fungi</taxon>
        <taxon>Fungi incertae sedis</taxon>
        <taxon>Chytridiomycota</taxon>
        <taxon>Chytridiomycota incertae sedis</taxon>
        <taxon>Chytridiomycetes</taxon>
        <taxon>Spizellomycetales</taxon>
        <taxon>Spizellomycetaceae</taxon>
        <taxon>Spizellomyces</taxon>
    </lineage>
</organism>
<dbReference type="Proteomes" id="UP000053201">
    <property type="component" value="Unassembled WGS sequence"/>
</dbReference>
<reference evidence="1 2" key="1">
    <citation type="submission" date="2009-08" db="EMBL/GenBank/DDBJ databases">
        <title>The Genome Sequence of Spizellomyces punctatus strain DAOM BR117.</title>
        <authorList>
            <consortium name="The Broad Institute Genome Sequencing Platform"/>
            <person name="Russ C."/>
            <person name="Cuomo C."/>
            <person name="Shea T."/>
            <person name="Young S.K."/>
            <person name="Zeng Q."/>
            <person name="Koehrsen M."/>
            <person name="Haas B."/>
            <person name="Borodovsky M."/>
            <person name="Guigo R."/>
            <person name="Alvarado L."/>
            <person name="Berlin A."/>
            <person name="Bochicchio J."/>
            <person name="Borenstein D."/>
            <person name="Chapman S."/>
            <person name="Chen Z."/>
            <person name="Engels R."/>
            <person name="Freedman E."/>
            <person name="Gellesch M."/>
            <person name="Goldberg J."/>
            <person name="Griggs A."/>
            <person name="Gujja S."/>
            <person name="Heiman D."/>
            <person name="Hepburn T."/>
            <person name="Howarth C."/>
            <person name="Jen D."/>
            <person name="Larson L."/>
            <person name="Lewis B."/>
            <person name="Mehta T."/>
            <person name="Park D."/>
            <person name="Pearson M."/>
            <person name="Roberts A."/>
            <person name="Saif S."/>
            <person name="Shenoy N."/>
            <person name="Sisk P."/>
            <person name="Stolte C."/>
            <person name="Sykes S."/>
            <person name="Thomson T."/>
            <person name="Walk T."/>
            <person name="White J."/>
            <person name="Yandava C."/>
            <person name="Burger G."/>
            <person name="Gray M.W."/>
            <person name="Holland P.W.H."/>
            <person name="King N."/>
            <person name="Lang F.B.F."/>
            <person name="Roger A.J."/>
            <person name="Ruiz-Trillo I."/>
            <person name="Lander E."/>
            <person name="Nusbaum C."/>
        </authorList>
    </citation>
    <scope>NUCLEOTIDE SEQUENCE [LARGE SCALE GENOMIC DNA]</scope>
    <source>
        <strain evidence="1 2">DAOM BR117</strain>
    </source>
</reference>
<gene>
    <name evidence="1" type="ORF">SPPG_07972</name>
</gene>
<dbReference type="OMA" id="MATCIWQ"/>
<evidence type="ECO:0008006" key="3">
    <source>
        <dbReference type="Google" id="ProtNLM"/>
    </source>
</evidence>
<evidence type="ECO:0000313" key="1">
    <source>
        <dbReference type="EMBL" id="KNC96765.1"/>
    </source>
</evidence>
<dbReference type="eggNOG" id="ENOG502S1N8">
    <property type="taxonomic scope" value="Eukaryota"/>
</dbReference>
<accession>A0A0L0H5I1</accession>
<dbReference type="GeneID" id="27691155"/>
<name>A0A0L0H5I1_SPIPD</name>
<proteinExistence type="predicted"/>
<dbReference type="VEuPathDB" id="FungiDB:SPPG_07972"/>
<evidence type="ECO:0000313" key="2">
    <source>
        <dbReference type="Proteomes" id="UP000053201"/>
    </source>
</evidence>
<dbReference type="PANTHER" id="PTHR36986">
    <property type="entry name" value="UPF0643 PROTEIN PB2B2.08"/>
    <property type="match status" value="1"/>
</dbReference>
<dbReference type="EMBL" id="KQ257467">
    <property type="protein sequence ID" value="KNC96765.1"/>
    <property type="molecule type" value="Genomic_DNA"/>
</dbReference>